<comment type="caution">
    <text evidence="2">The sequence shown here is derived from an EMBL/GenBank/DDBJ whole genome shotgun (WGS) entry which is preliminary data.</text>
</comment>
<accession>A0A0A8L9W6</accession>
<evidence type="ECO:0000256" key="1">
    <source>
        <dbReference type="SAM" id="MobiDB-lite"/>
    </source>
</evidence>
<dbReference type="Proteomes" id="UP000031516">
    <property type="component" value="Unassembled WGS sequence"/>
</dbReference>
<sequence>MPGQLVNVPFCSQVEDMDTYLSEYRASKKVSQQYSNQPYQAAHRYNQQIKSVNGQCSGFTNLQHQQQQNNRKKYNNGTSFTQSTGYNPAYRQQGNASKYNQQYQHSVTSMYNKAVHQQAYSSGLYANYNTPSNNHYSKNGMSNLQFNNHPYESNIGNDNGYSNIIPNDGNGAQNSALSFNQLNDIGNNPSQIASYHTSFSPTTSVSPPPIPPSRLSSTLSSVSVGSSVSNDMDFIMPIDMNNSRSFGQQQGRFFSQQQYQQQQQQQQQGQQVQNLQQTQKSQQAFPTFGNNFIEQSFSQGHDFMNPITPSSSLIADGTDPQASYGSNLYSAGTLSSNFMLSEPAPTWNNEPSAQPNASSVSIWNSDMSVWS</sequence>
<evidence type="ECO:0000313" key="3">
    <source>
        <dbReference type="Proteomes" id="UP000031516"/>
    </source>
</evidence>
<protein>
    <submittedName>
        <fullName evidence="2">WGS project CCBQ000000000 data, contig 00011</fullName>
    </submittedName>
</protein>
<organism evidence="2 3">
    <name type="scientific">Kluyveromyces dobzhanskii CBS 2104</name>
    <dbReference type="NCBI Taxonomy" id="1427455"/>
    <lineage>
        <taxon>Eukaryota</taxon>
        <taxon>Fungi</taxon>
        <taxon>Dikarya</taxon>
        <taxon>Ascomycota</taxon>
        <taxon>Saccharomycotina</taxon>
        <taxon>Saccharomycetes</taxon>
        <taxon>Saccharomycetales</taxon>
        <taxon>Saccharomycetaceae</taxon>
        <taxon>Kluyveromyces</taxon>
    </lineage>
</organism>
<feature type="compositionally biased region" description="Polar residues" evidence="1">
    <location>
        <begin position="77"/>
        <end position="92"/>
    </location>
</feature>
<evidence type="ECO:0000313" key="2">
    <source>
        <dbReference type="EMBL" id="CDO95032.1"/>
    </source>
</evidence>
<dbReference type="OrthoDB" id="4069980at2759"/>
<reference evidence="2 3" key="1">
    <citation type="submission" date="2014-03" db="EMBL/GenBank/DDBJ databases">
        <title>The genome of Kluyveromyces dobzhanskii.</title>
        <authorList>
            <person name="Nystedt B."/>
            <person name="Astrom S."/>
        </authorList>
    </citation>
    <scope>NUCLEOTIDE SEQUENCE [LARGE SCALE GENOMIC DNA]</scope>
    <source>
        <strain evidence="2 3">CBS 2104</strain>
    </source>
</reference>
<proteinExistence type="predicted"/>
<dbReference type="EMBL" id="CCBQ010000042">
    <property type="protein sequence ID" value="CDO95032.1"/>
    <property type="molecule type" value="Genomic_DNA"/>
</dbReference>
<keyword evidence="3" id="KW-1185">Reference proteome</keyword>
<dbReference type="AlphaFoldDB" id="A0A0A8L9W6"/>
<feature type="region of interest" description="Disordered" evidence="1">
    <location>
        <begin position="63"/>
        <end position="92"/>
    </location>
</feature>
<gene>
    <name evidence="2" type="ORF">KLDO_g3280</name>
</gene>
<name>A0A0A8L9W6_9SACH</name>
<feature type="region of interest" description="Disordered" evidence="1">
    <location>
        <begin position="193"/>
        <end position="220"/>
    </location>
</feature>